<feature type="region of interest" description="Disordered" evidence="1">
    <location>
        <begin position="469"/>
        <end position="559"/>
    </location>
</feature>
<keyword evidence="2" id="KW-0472">Membrane</keyword>
<feature type="transmembrane region" description="Helical" evidence="2">
    <location>
        <begin position="305"/>
        <end position="327"/>
    </location>
</feature>
<dbReference type="EMBL" id="JAWWNJ010000036">
    <property type="protein sequence ID" value="KAK7023015.1"/>
    <property type="molecule type" value="Genomic_DNA"/>
</dbReference>
<keyword evidence="2" id="KW-1133">Transmembrane helix</keyword>
<proteinExistence type="predicted"/>
<gene>
    <name evidence="3" type="ORF">R3P38DRAFT_3536679</name>
</gene>
<sequence length="586" mass="61370">MAQAGASKASIHRIVVDDTDAQINYDPNQWFPSDINQLNALGNLGPVWNNTTQRTSVNGATFISSFNEPLSTFWPPYKLSISPTAPPTRVGFALSMKFQITNSTNPKFQFPENNWVCTKGQPFYLDSIIYTPMPEVSTDGAVLEYLAGDSAIKYGKRWQFYAVENMQNITQTKGSQVEFDFRGTTFLLTGYIPQELPHNATTATYTLDSSPPATLTLSGLPPNGTTTLFNMPILTLSGLAPQDYTLIMTYQGDSGHTRLIIKNFYAANFTPPAVGPPISKSSSGTGPGSTGGQDNSATSHSSSSAAGAIAGGLVILAILAFLFFWLLRRRKRRSQEDTPVPARGTADPFGIETAAVGSTGGGAARSVVTGAMYGGTGTSVGGAAYGVSSTAYGSSSAAGSSSQHDLFDPYADTRAREREPPVTAAGQGQYPYQYADVPHARTLSGGGSSSNLAAGASAGAATGAAAVAFPHGSSTSPPSSSSGAAAPHPPLTPLLAVNPTSHSHSDSRSNSHTSPTQSSSPSDLAAATTLQPQRCTKAQEAGLAGPQRRVVVQRHQDSGVRYNSKPSLLLVVETEVVDLLPDCSRD</sequence>
<feature type="compositionally biased region" description="Low complexity" evidence="1">
    <location>
        <begin position="493"/>
        <end position="502"/>
    </location>
</feature>
<evidence type="ECO:0000313" key="4">
    <source>
        <dbReference type="Proteomes" id="UP001362999"/>
    </source>
</evidence>
<accession>A0AAW0BBF3</accession>
<evidence type="ECO:0000256" key="2">
    <source>
        <dbReference type="SAM" id="Phobius"/>
    </source>
</evidence>
<keyword evidence="4" id="KW-1185">Reference proteome</keyword>
<evidence type="ECO:0000256" key="1">
    <source>
        <dbReference type="SAM" id="MobiDB-lite"/>
    </source>
</evidence>
<protein>
    <submittedName>
        <fullName evidence="3">Uncharacterized protein</fullName>
    </submittedName>
</protein>
<evidence type="ECO:0000313" key="3">
    <source>
        <dbReference type="EMBL" id="KAK7023015.1"/>
    </source>
</evidence>
<dbReference type="AlphaFoldDB" id="A0AAW0BBF3"/>
<comment type="caution">
    <text evidence="3">The sequence shown here is derived from an EMBL/GenBank/DDBJ whole genome shotgun (WGS) entry which is preliminary data.</text>
</comment>
<feature type="compositionally biased region" description="Low complexity" evidence="1">
    <location>
        <begin position="510"/>
        <end position="522"/>
    </location>
</feature>
<reference evidence="3 4" key="1">
    <citation type="journal article" date="2024" name="J Genomics">
        <title>Draft genome sequencing and assembly of Favolaschia claudopus CIRM-BRFM 2984 isolated from oak limbs.</title>
        <authorList>
            <person name="Navarro D."/>
            <person name="Drula E."/>
            <person name="Chaduli D."/>
            <person name="Cazenave R."/>
            <person name="Ahrendt S."/>
            <person name="Wang J."/>
            <person name="Lipzen A."/>
            <person name="Daum C."/>
            <person name="Barry K."/>
            <person name="Grigoriev I.V."/>
            <person name="Favel A."/>
            <person name="Rosso M.N."/>
            <person name="Martin F."/>
        </authorList>
    </citation>
    <scope>NUCLEOTIDE SEQUENCE [LARGE SCALE GENOMIC DNA]</scope>
    <source>
        <strain evidence="3 4">CIRM-BRFM 2984</strain>
    </source>
</reference>
<dbReference type="Gene3D" id="2.60.120.260">
    <property type="entry name" value="Galactose-binding domain-like"/>
    <property type="match status" value="1"/>
</dbReference>
<dbReference type="Proteomes" id="UP001362999">
    <property type="component" value="Unassembled WGS sequence"/>
</dbReference>
<feature type="region of interest" description="Disordered" evidence="1">
    <location>
        <begin position="276"/>
        <end position="302"/>
    </location>
</feature>
<name>A0AAW0BBF3_9AGAR</name>
<organism evidence="3 4">
    <name type="scientific">Favolaschia claudopus</name>
    <dbReference type="NCBI Taxonomy" id="2862362"/>
    <lineage>
        <taxon>Eukaryota</taxon>
        <taxon>Fungi</taxon>
        <taxon>Dikarya</taxon>
        <taxon>Basidiomycota</taxon>
        <taxon>Agaricomycotina</taxon>
        <taxon>Agaricomycetes</taxon>
        <taxon>Agaricomycetidae</taxon>
        <taxon>Agaricales</taxon>
        <taxon>Marasmiineae</taxon>
        <taxon>Mycenaceae</taxon>
        <taxon>Favolaschia</taxon>
    </lineage>
</organism>
<feature type="compositionally biased region" description="Low complexity" evidence="1">
    <location>
        <begin position="469"/>
        <end position="486"/>
    </location>
</feature>
<keyword evidence="2" id="KW-0812">Transmembrane</keyword>